<name>A0AAV5M8W7_9ROSI</name>
<dbReference type="Proteomes" id="UP001054252">
    <property type="component" value="Unassembled WGS sequence"/>
</dbReference>
<feature type="region of interest" description="Disordered" evidence="2">
    <location>
        <begin position="75"/>
        <end position="139"/>
    </location>
</feature>
<evidence type="ECO:0000313" key="4">
    <source>
        <dbReference type="Proteomes" id="UP001054252"/>
    </source>
</evidence>
<evidence type="ECO:0000256" key="2">
    <source>
        <dbReference type="SAM" id="MobiDB-lite"/>
    </source>
</evidence>
<feature type="compositionally biased region" description="Polar residues" evidence="2">
    <location>
        <begin position="98"/>
        <end position="111"/>
    </location>
</feature>
<feature type="coiled-coil region" evidence="1">
    <location>
        <begin position="17"/>
        <end position="61"/>
    </location>
</feature>
<evidence type="ECO:0000256" key="1">
    <source>
        <dbReference type="SAM" id="Coils"/>
    </source>
</evidence>
<reference evidence="3 4" key="1">
    <citation type="journal article" date="2021" name="Commun. Biol.">
        <title>The genome of Shorea leprosula (Dipterocarpaceae) highlights the ecological relevance of drought in aseasonal tropical rainforests.</title>
        <authorList>
            <person name="Ng K.K.S."/>
            <person name="Kobayashi M.J."/>
            <person name="Fawcett J.A."/>
            <person name="Hatakeyama M."/>
            <person name="Paape T."/>
            <person name="Ng C.H."/>
            <person name="Ang C.C."/>
            <person name="Tnah L.H."/>
            <person name="Lee C.T."/>
            <person name="Nishiyama T."/>
            <person name="Sese J."/>
            <person name="O'Brien M.J."/>
            <person name="Copetti D."/>
            <person name="Mohd Noor M.I."/>
            <person name="Ong R.C."/>
            <person name="Putra M."/>
            <person name="Sireger I.Z."/>
            <person name="Indrioko S."/>
            <person name="Kosugi Y."/>
            <person name="Izuno A."/>
            <person name="Isagi Y."/>
            <person name="Lee S.L."/>
            <person name="Shimizu K.K."/>
        </authorList>
    </citation>
    <scope>NUCLEOTIDE SEQUENCE [LARGE SCALE GENOMIC DNA]</scope>
    <source>
        <strain evidence="3">214</strain>
    </source>
</reference>
<protein>
    <submittedName>
        <fullName evidence="3">Uncharacterized protein</fullName>
    </submittedName>
</protein>
<keyword evidence="4" id="KW-1185">Reference proteome</keyword>
<dbReference type="AlphaFoldDB" id="A0AAV5M8W7"/>
<keyword evidence="1" id="KW-0175">Coiled coil</keyword>
<sequence length="139" mass="15541">MMMSDFVEEQAHHTEVVSKQTEELERQRQQIIMMQQQLAQMTQAQNNMTEAQNNMSQTIAQSVAAALAAYGISPQAGHQPFASPQPSRNQGSGLRMNTPVTYSTDSTQTSPIVPEHQHQQLPPQDDVYRPVFDPDYSAP</sequence>
<accession>A0AAV5M8W7</accession>
<feature type="compositionally biased region" description="Polar residues" evidence="2">
    <location>
        <begin position="82"/>
        <end position="92"/>
    </location>
</feature>
<organism evidence="3 4">
    <name type="scientific">Rubroshorea leprosula</name>
    <dbReference type="NCBI Taxonomy" id="152421"/>
    <lineage>
        <taxon>Eukaryota</taxon>
        <taxon>Viridiplantae</taxon>
        <taxon>Streptophyta</taxon>
        <taxon>Embryophyta</taxon>
        <taxon>Tracheophyta</taxon>
        <taxon>Spermatophyta</taxon>
        <taxon>Magnoliopsida</taxon>
        <taxon>eudicotyledons</taxon>
        <taxon>Gunneridae</taxon>
        <taxon>Pentapetalae</taxon>
        <taxon>rosids</taxon>
        <taxon>malvids</taxon>
        <taxon>Malvales</taxon>
        <taxon>Dipterocarpaceae</taxon>
        <taxon>Rubroshorea</taxon>
    </lineage>
</organism>
<gene>
    <name evidence="3" type="ORF">SLEP1_g53013</name>
</gene>
<comment type="caution">
    <text evidence="3">The sequence shown here is derived from an EMBL/GenBank/DDBJ whole genome shotgun (WGS) entry which is preliminary data.</text>
</comment>
<dbReference type="EMBL" id="BPVZ01000201">
    <property type="protein sequence ID" value="GKV45990.1"/>
    <property type="molecule type" value="Genomic_DNA"/>
</dbReference>
<evidence type="ECO:0000313" key="3">
    <source>
        <dbReference type="EMBL" id="GKV45990.1"/>
    </source>
</evidence>
<proteinExistence type="predicted"/>